<evidence type="ECO:0000256" key="1">
    <source>
        <dbReference type="ARBA" id="ARBA00001936"/>
    </source>
</evidence>
<feature type="binding site" evidence="12">
    <location>
        <position position="132"/>
    </location>
    <ligand>
        <name>D-threo-isocitrate</name>
        <dbReference type="ChEBI" id="CHEBI:15562"/>
    </ligand>
</feature>
<evidence type="ECO:0000256" key="7">
    <source>
        <dbReference type="ARBA" id="ARBA00022857"/>
    </source>
</evidence>
<accession>A0A7Y0DZ23</accession>
<feature type="binding site" evidence="12">
    <location>
        <position position="109"/>
    </location>
    <ligand>
        <name>D-threo-isocitrate</name>
        <dbReference type="ChEBI" id="CHEBI:15562"/>
    </ligand>
</feature>
<evidence type="ECO:0000256" key="3">
    <source>
        <dbReference type="ARBA" id="ARBA00022435"/>
    </source>
</evidence>
<evidence type="ECO:0000313" key="16">
    <source>
        <dbReference type="EMBL" id="NMM44205.1"/>
    </source>
</evidence>
<keyword evidence="9 10" id="KW-0464">Manganese</keyword>
<evidence type="ECO:0000256" key="4">
    <source>
        <dbReference type="ARBA" id="ARBA00022532"/>
    </source>
</evidence>
<dbReference type="InterPro" id="IPR019818">
    <property type="entry name" value="IsoCit/isopropylmalate_DH_CS"/>
</dbReference>
<keyword evidence="4 10" id="KW-0816">Tricarboxylic acid cycle</keyword>
<organism evidence="16 17">
    <name type="scientific">Pacificispira spongiicola</name>
    <dbReference type="NCBI Taxonomy" id="2729598"/>
    <lineage>
        <taxon>Bacteria</taxon>
        <taxon>Pseudomonadati</taxon>
        <taxon>Pseudomonadota</taxon>
        <taxon>Alphaproteobacteria</taxon>
        <taxon>Rhodospirillales</taxon>
        <taxon>Rhodospirillaceae</taxon>
        <taxon>Pacificispira</taxon>
    </lineage>
</organism>
<dbReference type="PROSITE" id="PS00470">
    <property type="entry name" value="IDH_IMDH"/>
    <property type="match status" value="1"/>
</dbReference>
<dbReference type="GO" id="GO:0051287">
    <property type="term" value="F:NAD binding"/>
    <property type="evidence" value="ECO:0007669"/>
    <property type="project" value="InterPro"/>
</dbReference>
<proteinExistence type="inferred from homology"/>
<keyword evidence="8 10" id="KW-0560">Oxidoreductase</keyword>
<dbReference type="NCBIfam" id="NF006156">
    <property type="entry name" value="PRK08299.1"/>
    <property type="match status" value="1"/>
</dbReference>
<evidence type="ECO:0000259" key="15">
    <source>
        <dbReference type="SMART" id="SM01329"/>
    </source>
</evidence>
<comment type="catalytic activity">
    <reaction evidence="10">
        <text>D-threo-isocitrate + NADP(+) = 2-oxoglutarate + CO2 + NADPH</text>
        <dbReference type="Rhea" id="RHEA:19629"/>
        <dbReference type="ChEBI" id="CHEBI:15562"/>
        <dbReference type="ChEBI" id="CHEBI:16526"/>
        <dbReference type="ChEBI" id="CHEBI:16810"/>
        <dbReference type="ChEBI" id="CHEBI:57783"/>
        <dbReference type="ChEBI" id="CHEBI:58349"/>
        <dbReference type="EC" id="1.1.1.42"/>
    </reaction>
</comment>
<evidence type="ECO:0000256" key="13">
    <source>
        <dbReference type="PIRSR" id="PIRSR000108-3"/>
    </source>
</evidence>
<evidence type="ECO:0000256" key="10">
    <source>
        <dbReference type="PIRNR" id="PIRNR000108"/>
    </source>
</evidence>
<evidence type="ECO:0000256" key="12">
    <source>
        <dbReference type="PIRSR" id="PIRSR000108-2"/>
    </source>
</evidence>
<dbReference type="GO" id="GO:0004450">
    <property type="term" value="F:isocitrate dehydrogenase (NADP+) activity"/>
    <property type="evidence" value="ECO:0007669"/>
    <property type="project" value="UniProtKB-UniRule"/>
</dbReference>
<feature type="binding site" evidence="14">
    <location>
        <position position="328"/>
    </location>
    <ligand>
        <name>NADP(+)</name>
        <dbReference type="ChEBI" id="CHEBI:58349"/>
    </ligand>
</feature>
<dbReference type="PANTHER" id="PTHR11822:SF21">
    <property type="entry name" value="ISOCITRATE DEHYDROGENASE [NADP], MITOCHONDRIAL"/>
    <property type="match status" value="1"/>
</dbReference>
<keyword evidence="7 10" id="KW-0521">NADP</keyword>
<feature type="site" description="Critical for catalysis" evidence="11">
    <location>
        <position position="212"/>
    </location>
</feature>
<protein>
    <recommendedName>
        <fullName evidence="10">Isocitrate dehydrogenase [NADP]</fullName>
        <ecNumber evidence="10">1.1.1.42</ecNumber>
    </recommendedName>
</protein>
<dbReference type="EMBL" id="JABBNT010000002">
    <property type="protein sequence ID" value="NMM44205.1"/>
    <property type="molecule type" value="Genomic_DNA"/>
</dbReference>
<reference evidence="16 17" key="1">
    <citation type="submission" date="2020-04" db="EMBL/GenBank/DDBJ databases">
        <title>Rhodospirillaceae bacterium KN72 isolated from deep sea.</title>
        <authorList>
            <person name="Zhang D.-C."/>
        </authorList>
    </citation>
    <scope>NUCLEOTIDE SEQUENCE [LARGE SCALE GENOMIC DNA]</scope>
    <source>
        <strain evidence="16 17">KN72</strain>
    </source>
</reference>
<feature type="binding site" evidence="14">
    <location>
        <position position="82"/>
    </location>
    <ligand>
        <name>NADP(+)</name>
        <dbReference type="ChEBI" id="CHEBI:58349"/>
    </ligand>
</feature>
<evidence type="ECO:0000256" key="6">
    <source>
        <dbReference type="ARBA" id="ARBA00022842"/>
    </source>
</evidence>
<feature type="binding site" evidence="14">
    <location>
        <begin position="75"/>
        <end position="77"/>
    </location>
    <ligand>
        <name>NADP(+)</name>
        <dbReference type="ChEBI" id="CHEBI:58349"/>
    </ligand>
</feature>
<dbReference type="EC" id="1.1.1.42" evidence="10"/>
<gene>
    <name evidence="16" type="ORF">HH303_06935</name>
</gene>
<feature type="binding site" evidence="13">
    <location>
        <position position="275"/>
    </location>
    <ligand>
        <name>Mn(2+)</name>
        <dbReference type="ChEBI" id="CHEBI:29035"/>
    </ligand>
</feature>
<comment type="cofactor">
    <cofactor evidence="10 13">
        <name>Mg(2+)</name>
        <dbReference type="ChEBI" id="CHEBI:18420"/>
    </cofactor>
    <cofactor evidence="10 13">
        <name>Mn(2+)</name>
        <dbReference type="ChEBI" id="CHEBI:29035"/>
    </cofactor>
    <text evidence="10 13">Binds 1 Mg(2+) or Mn(2+) ion per subunit.</text>
</comment>
<keyword evidence="6 10" id="KW-0460">Magnesium</keyword>
<evidence type="ECO:0000256" key="9">
    <source>
        <dbReference type="ARBA" id="ARBA00023211"/>
    </source>
</evidence>
<dbReference type="GO" id="GO:0006102">
    <property type="term" value="P:isocitrate metabolic process"/>
    <property type="evidence" value="ECO:0007669"/>
    <property type="project" value="UniProtKB-UniRule"/>
</dbReference>
<feature type="binding site" evidence="12">
    <location>
        <begin position="94"/>
        <end position="100"/>
    </location>
    <ligand>
        <name>D-threo-isocitrate</name>
        <dbReference type="ChEBI" id="CHEBI:15562"/>
    </ligand>
</feature>
<evidence type="ECO:0000256" key="2">
    <source>
        <dbReference type="ARBA" id="ARBA00007769"/>
    </source>
</evidence>
<keyword evidence="17" id="KW-1185">Reference proteome</keyword>
<dbReference type="PANTHER" id="PTHR11822">
    <property type="entry name" value="NADP-SPECIFIC ISOCITRATE DEHYDROGENASE"/>
    <property type="match status" value="1"/>
</dbReference>
<dbReference type="InterPro" id="IPR004790">
    <property type="entry name" value="Isocitrate_DH_NADP"/>
</dbReference>
<feature type="binding site" evidence="14">
    <location>
        <position position="260"/>
    </location>
    <ligand>
        <name>NADP(+)</name>
        <dbReference type="ChEBI" id="CHEBI:58349"/>
    </ligand>
</feature>
<comment type="similarity">
    <text evidence="2 10">Belongs to the isocitrate and isopropylmalate dehydrogenases family.</text>
</comment>
<feature type="binding site" evidence="12">
    <location>
        <position position="77"/>
    </location>
    <ligand>
        <name>D-threo-isocitrate</name>
        <dbReference type="ChEBI" id="CHEBI:15562"/>
    </ligand>
</feature>
<sequence length="407" mass="46069">MSKIKVANPVVELDGDEMTRIIWDFIKTKLILPYLDIDLKYYDLGIEKRDETDDQITVDAANAIKKYRVGVKCATITPDEARVEEFGLKSMWRSPNGTIRNILDGTVFREPIVCQNVPRLVTSWSKPIVVARHAFGDQYRATDFLVPGPGLLSITFTPEDPDGETIRHQVFKFDGSGVAMAMYNLDESIRGFARACMNYGLMRKQPVYLSTKNTILKAYDGRFKDLFQEVYEEEFKATFEEAGIWYEHRLIDDMVAFAMKAAGEFVWAAKNYDGDVQSDSVAQGFGSLGLMTSVLMTPDGQTVEAEAAHGTVTRHFRQHQQGKETSTNPIASIFAWTRGLKYRGEFDETPDVVKFADTLEKVCVETVESGFMTKDLALLIGESQKWLTTTQFLDKIDENLKNAMDKW</sequence>
<dbReference type="Pfam" id="PF00180">
    <property type="entry name" value="Iso_dh"/>
    <property type="match status" value="1"/>
</dbReference>
<dbReference type="FunFam" id="3.40.718.10:FF:000002">
    <property type="entry name" value="Isocitrate dehydrogenase [NADP]"/>
    <property type="match status" value="1"/>
</dbReference>
<dbReference type="SMART" id="SM01329">
    <property type="entry name" value="Iso_dh"/>
    <property type="match status" value="1"/>
</dbReference>
<feature type="binding site" evidence="14">
    <location>
        <begin position="310"/>
        <end position="315"/>
    </location>
    <ligand>
        <name>NADP(+)</name>
        <dbReference type="ChEBI" id="CHEBI:58349"/>
    </ligand>
</feature>
<dbReference type="GO" id="GO:0006097">
    <property type="term" value="P:glyoxylate cycle"/>
    <property type="evidence" value="ECO:0007669"/>
    <property type="project" value="UniProtKB-KW"/>
</dbReference>
<dbReference type="AlphaFoldDB" id="A0A7Y0DZ23"/>
<feature type="domain" description="Isopropylmalate dehydrogenase-like" evidence="15">
    <location>
        <begin position="9"/>
        <end position="396"/>
    </location>
</feature>
<dbReference type="NCBIfam" id="TIGR00127">
    <property type="entry name" value="nadp_idh_euk"/>
    <property type="match status" value="1"/>
</dbReference>
<evidence type="ECO:0000256" key="14">
    <source>
        <dbReference type="PIRSR" id="PIRSR000108-4"/>
    </source>
</evidence>
<dbReference type="InterPro" id="IPR024084">
    <property type="entry name" value="IsoPropMal-DH-like_dom"/>
</dbReference>
<dbReference type="GO" id="GO:0000287">
    <property type="term" value="F:magnesium ion binding"/>
    <property type="evidence" value="ECO:0007669"/>
    <property type="project" value="InterPro"/>
</dbReference>
<evidence type="ECO:0000256" key="5">
    <source>
        <dbReference type="ARBA" id="ARBA00022723"/>
    </source>
</evidence>
<feature type="site" description="Critical for catalysis" evidence="11">
    <location>
        <position position="139"/>
    </location>
</feature>
<evidence type="ECO:0000256" key="11">
    <source>
        <dbReference type="PIRSR" id="PIRSR000108-1"/>
    </source>
</evidence>
<name>A0A7Y0DZ23_9PROT</name>
<comment type="cofactor">
    <cofactor evidence="1">
        <name>Mn(2+)</name>
        <dbReference type="ChEBI" id="CHEBI:29035"/>
    </cofactor>
</comment>
<dbReference type="GO" id="GO:0006099">
    <property type="term" value="P:tricarboxylic acid cycle"/>
    <property type="evidence" value="ECO:0007669"/>
    <property type="project" value="UniProtKB-KW"/>
</dbReference>
<keyword evidence="3" id="KW-0329">Glyoxylate bypass</keyword>
<dbReference type="SUPFAM" id="SSF53659">
    <property type="entry name" value="Isocitrate/Isopropylmalate dehydrogenase-like"/>
    <property type="match status" value="1"/>
</dbReference>
<dbReference type="RefSeq" id="WP_169624504.1">
    <property type="nucleotide sequence ID" value="NZ_JABBNT010000002.1"/>
</dbReference>
<evidence type="ECO:0000313" key="17">
    <source>
        <dbReference type="Proteomes" id="UP000539372"/>
    </source>
</evidence>
<dbReference type="Proteomes" id="UP000539372">
    <property type="component" value="Unassembled WGS sequence"/>
</dbReference>
<keyword evidence="5 10" id="KW-0479">Metal-binding</keyword>
<feature type="binding site" evidence="13">
    <location>
        <position position="252"/>
    </location>
    <ligand>
        <name>Mn(2+)</name>
        <dbReference type="ChEBI" id="CHEBI:29035"/>
    </ligand>
</feature>
<comment type="caution">
    <text evidence="16">The sequence shown here is derived from an EMBL/GenBank/DDBJ whole genome shotgun (WGS) entry which is preliminary data.</text>
</comment>
<dbReference type="Gene3D" id="3.40.718.10">
    <property type="entry name" value="Isopropylmalate Dehydrogenase"/>
    <property type="match status" value="1"/>
</dbReference>
<dbReference type="PIRSF" id="PIRSF000108">
    <property type="entry name" value="IDH_NADP"/>
    <property type="match status" value="1"/>
</dbReference>
<evidence type="ECO:0000256" key="8">
    <source>
        <dbReference type="ARBA" id="ARBA00023002"/>
    </source>
</evidence>